<dbReference type="Gene3D" id="2.60.120.10">
    <property type="entry name" value="Jelly Rolls"/>
    <property type="match status" value="2"/>
</dbReference>
<feature type="compositionally biased region" description="Low complexity" evidence="10">
    <location>
        <begin position="1275"/>
        <end position="1284"/>
    </location>
</feature>
<evidence type="ECO:0000259" key="11">
    <source>
        <dbReference type="PROSITE" id="PS50009"/>
    </source>
</evidence>
<proteinExistence type="inferred from homology"/>
<evidence type="ECO:0000259" key="13">
    <source>
        <dbReference type="PROSITE" id="PS50106"/>
    </source>
</evidence>
<comment type="similarity">
    <text evidence="3">Belongs to the RAPGEF2 family.</text>
</comment>
<feature type="compositionally biased region" description="Acidic residues" evidence="10">
    <location>
        <begin position="1598"/>
        <end position="1613"/>
    </location>
</feature>
<name>A0ABP0AC98_PIPNA</name>
<feature type="compositionally biased region" description="Basic and acidic residues" evidence="10">
    <location>
        <begin position="1317"/>
        <end position="1329"/>
    </location>
</feature>
<dbReference type="InterPro" id="IPR018490">
    <property type="entry name" value="cNMP-bd_dom_sf"/>
</dbReference>
<dbReference type="CDD" id="cd00155">
    <property type="entry name" value="RasGEF"/>
    <property type="match status" value="1"/>
</dbReference>
<dbReference type="Pfam" id="PF00617">
    <property type="entry name" value="RasGEF"/>
    <property type="match status" value="1"/>
</dbReference>
<evidence type="ECO:0000259" key="12">
    <source>
        <dbReference type="PROSITE" id="PS50042"/>
    </source>
</evidence>
<dbReference type="CDD" id="cd00038">
    <property type="entry name" value="CAP_ED"/>
    <property type="match status" value="1"/>
</dbReference>
<evidence type="ECO:0000259" key="15">
    <source>
        <dbReference type="PROSITE" id="PS50212"/>
    </source>
</evidence>
<dbReference type="InterPro" id="IPR000159">
    <property type="entry name" value="RA_dom"/>
</dbReference>
<evidence type="ECO:0000313" key="17">
    <source>
        <dbReference type="Proteomes" id="UP001314169"/>
    </source>
</evidence>
<accession>A0ABP0AC98</accession>
<dbReference type="PANTHER" id="PTHR45161:SF4">
    <property type="entry name" value="RAP GUANINE NUCLEOTIDE EXCHANGE FACTOR 6"/>
    <property type="match status" value="1"/>
</dbReference>
<feature type="region of interest" description="Disordered" evidence="10">
    <location>
        <begin position="1075"/>
        <end position="1100"/>
    </location>
</feature>
<gene>
    <name evidence="16" type="ORF">MPIPNATIZW_LOCUS14328</name>
</gene>
<dbReference type="EMBL" id="OY882862">
    <property type="protein sequence ID" value="CAK6446022.1"/>
    <property type="molecule type" value="Genomic_DNA"/>
</dbReference>
<keyword evidence="6" id="KW-0597">Phosphoprotein</keyword>
<evidence type="ECO:0000256" key="3">
    <source>
        <dbReference type="ARBA" id="ARBA00010829"/>
    </source>
</evidence>
<evidence type="ECO:0000256" key="9">
    <source>
        <dbReference type="PROSITE-ProRule" id="PRU00168"/>
    </source>
</evidence>
<dbReference type="PROSITE" id="PS50200">
    <property type="entry name" value="RA"/>
    <property type="match status" value="1"/>
</dbReference>
<evidence type="ECO:0000256" key="4">
    <source>
        <dbReference type="ARBA" id="ARBA00022475"/>
    </source>
</evidence>
<dbReference type="InterPro" id="IPR036034">
    <property type="entry name" value="PDZ_sf"/>
</dbReference>
<feature type="region of interest" description="Disordered" evidence="10">
    <location>
        <begin position="175"/>
        <end position="249"/>
    </location>
</feature>
<dbReference type="Gene3D" id="2.30.42.10">
    <property type="match status" value="1"/>
</dbReference>
<dbReference type="Pfam" id="PF00595">
    <property type="entry name" value="PDZ"/>
    <property type="match status" value="1"/>
</dbReference>
<dbReference type="InterPro" id="IPR000651">
    <property type="entry name" value="Ras-like_Gua-exchang_fac_N"/>
</dbReference>
<dbReference type="PROSITE" id="PS50106">
    <property type="entry name" value="PDZ"/>
    <property type="match status" value="1"/>
</dbReference>
<dbReference type="SUPFAM" id="SSF54236">
    <property type="entry name" value="Ubiquitin-like"/>
    <property type="match status" value="1"/>
</dbReference>
<dbReference type="Pfam" id="PF00027">
    <property type="entry name" value="cNMP_binding"/>
    <property type="match status" value="1"/>
</dbReference>
<dbReference type="SMART" id="SM00147">
    <property type="entry name" value="RasGEF"/>
    <property type="match status" value="1"/>
</dbReference>
<feature type="compositionally biased region" description="Acidic residues" evidence="10">
    <location>
        <begin position="228"/>
        <end position="241"/>
    </location>
</feature>
<comment type="subcellular location">
    <subcellularLocation>
        <location evidence="1">Cell membrane</location>
    </subcellularLocation>
    <subcellularLocation>
        <location evidence="2">Cytoplasm</location>
    </subcellularLocation>
</comment>
<dbReference type="SUPFAM" id="SSF50156">
    <property type="entry name" value="PDZ domain-like"/>
    <property type="match status" value="1"/>
</dbReference>
<evidence type="ECO:0000256" key="10">
    <source>
        <dbReference type="SAM" id="MobiDB-lite"/>
    </source>
</evidence>
<dbReference type="PROSITE" id="PS50042">
    <property type="entry name" value="CNMP_BINDING_3"/>
    <property type="match status" value="1"/>
</dbReference>
<dbReference type="InterPro" id="IPR029071">
    <property type="entry name" value="Ubiquitin-like_domsf"/>
</dbReference>
<dbReference type="Pfam" id="PF00788">
    <property type="entry name" value="RA"/>
    <property type="match status" value="1"/>
</dbReference>
<evidence type="ECO:0000256" key="5">
    <source>
        <dbReference type="ARBA" id="ARBA00022490"/>
    </source>
</evidence>
<reference evidence="16" key="1">
    <citation type="submission" date="2023-12" db="EMBL/GenBank/DDBJ databases">
        <authorList>
            <person name="Brown T."/>
        </authorList>
    </citation>
    <scope>NUCLEOTIDE SEQUENCE</scope>
</reference>
<evidence type="ECO:0000256" key="2">
    <source>
        <dbReference type="ARBA" id="ARBA00004496"/>
    </source>
</evidence>
<evidence type="ECO:0000259" key="14">
    <source>
        <dbReference type="PROSITE" id="PS50200"/>
    </source>
</evidence>
<dbReference type="SMART" id="SM00228">
    <property type="entry name" value="PDZ"/>
    <property type="match status" value="1"/>
</dbReference>
<feature type="domain" description="PDZ" evidence="13">
    <location>
        <begin position="530"/>
        <end position="600"/>
    </location>
</feature>
<feature type="region of interest" description="Disordered" evidence="10">
    <location>
        <begin position="1317"/>
        <end position="1339"/>
    </location>
</feature>
<keyword evidence="4" id="KW-1003">Cell membrane</keyword>
<sequence>MNSPVDPGARQALKKKPPERTPEDLNTIYSYLHGMEILSNLREHQLRLMSARARYERYSGNQILFCSETIARCWYILLSGSVLMKDSMVLPPCSFGKQFGGKRGCDCLVLEPSEMIVVENSKDNEDNILQREIPARQSRRRFRKINYKGERQTITDDVDINSYLSLPADLTKMHITDNPHPQVTHVSSSHSGCSIASDSGSSSLSDIYQATESEVGDVDLTRLPEGPVDSEDEEEEDEEIDRADPLQGRDLVRECLEKEPADKTDDDIEQLLEFMHQLPAFANMTMSVRRELCSVMIFEVVEQAGAIILEDGQELDSWYVILNGTVEISHSDGKVENLFMGNSFGITPTLDKQYMHGVVRTKVDDCQFVCIAQQDYWRILNHVEKNTHKVEEEGEIVMVHEHRELDRSGTRKGHIVIKATPERLIMHLIEEHSIVDPTYIEDFLLTYRTFLESPLDVGIKLLEWFRIDSLRDKVTRIVLLWVNNHFNDFEGDPAMTRFLEEFEKNLEDTKMNGHLRLLNIACAAKAKWRQVVLQKASRESPLHFSLNGGSEKGFGIFVEGVEPSSKAADAGLKRGDQIMEVNGQNFENITFVKALEILRNNTHLALTVKTNIFVFKELLSRTEQEKSGVPHIPKIAEKKSNRHSIQDVPGDIEQAPQEKGNKKLKANTVSGGRNKIRKILDKTRFSILPPKLFSDGGLSQSQDDSIVGTRHCRHSLAIMPIPGALSSSSPDLLQPTTSMLDFSNPSDIPDQVIRVFKADQQSCYIIISKDSTAKEVVCQAVQEFGLTGASDTYSLCEVSVTPEGVIKQRRLPDQFSKLADRIQLNGRYYLKNNMETETLCSDEDAQELVKESQLSMLQLSTIELATQLSMRDFDLFRNIEPTEYIDDLFKLNSKTGNTHLKEFEDIVNQETFWVASEVLTESNQLKRMKIIKHFIKIALHCRECKNFNSMFAIISGLNLASVARLKGTWEKLPSKYEKHLQDLQDLFDPSRNMAKYRNILSSQSMQPPIIPLFPVVKKDMTFLHEGNDSKVDGLVNFEKLRMIAKEIRQVVRMTSVNMDPAMMFRQRKKRWRSLGSLSQGSTNSNMLDVQGGAHKKRARRSSLLNAKKLYEDAQMARKVKQYLSSLDVETDEEKFQMMSLQLEPAYGTLTKNLTEKRSAKSSEMSPVPMRSAGQTAKAHLHQPHRVSQVLHVPAVNLHPTRKKGQSREPVTLSTSSPQKVLGTAEEVSGKKHSEDTVSMTSSVHSSPPGSPQGSPRKGYTHTPSAKLDLSDSSHSEISSRSSIVSNCSVDSMSAALQDERSSSQVAAIPESTGLLERTEHSSGTGDHHQPGPGWTLSKPSPIKSLAVSSSMSNDEISHEHIVIEAGDSGRGSWTSCSSSSHDNFQSLPNPKGWDFFNSFRHTHLGGPIAEVEPTDCEPCSCPKGYSRACVHCKGSLEANQRRQSWASSGSLSDTYEPNYGTVRRRVLESTAAESSEGLDPKDGADPVYKTITSSTEKGLIVYCVTSPKKEDRYREPPPTPPGYMGISLADLKEGPPLHLKPPEYSVAVQRSKMMQNSLSRLPSASLSSNLTACVPSKTVPQPQRHSVQPSHPKLADAADADSEADENEQVSAV</sequence>
<dbReference type="SMART" id="SM00314">
    <property type="entry name" value="RA"/>
    <property type="match status" value="1"/>
</dbReference>
<dbReference type="CDD" id="cd01785">
    <property type="entry name" value="RA_PDZ-GEF1"/>
    <property type="match status" value="1"/>
</dbReference>
<evidence type="ECO:0000313" key="16">
    <source>
        <dbReference type="EMBL" id="CAK6446022.1"/>
    </source>
</evidence>
<feature type="compositionally biased region" description="Polar residues" evidence="10">
    <location>
        <begin position="1578"/>
        <end position="1589"/>
    </location>
</feature>
<feature type="region of interest" description="Disordered" evidence="10">
    <location>
        <begin position="1572"/>
        <end position="1613"/>
    </location>
</feature>
<feature type="region of interest" description="Disordered" evidence="10">
    <location>
        <begin position="1198"/>
        <end position="1284"/>
    </location>
</feature>
<evidence type="ECO:0000256" key="7">
    <source>
        <dbReference type="ARBA" id="ARBA00022658"/>
    </source>
</evidence>
<dbReference type="Pfam" id="PF00618">
    <property type="entry name" value="RasGEF_N"/>
    <property type="match status" value="1"/>
</dbReference>
<feature type="compositionally biased region" description="Low complexity" evidence="10">
    <location>
        <begin position="187"/>
        <end position="205"/>
    </location>
</feature>
<dbReference type="SMART" id="SM00229">
    <property type="entry name" value="RasGEFN"/>
    <property type="match status" value="1"/>
</dbReference>
<feature type="domain" description="Ras-associating" evidence="14">
    <location>
        <begin position="749"/>
        <end position="835"/>
    </location>
</feature>
<keyword evidence="7 9" id="KW-0344">Guanine-nucleotide releasing factor</keyword>
<feature type="domain" description="Ras-GEF" evidence="11">
    <location>
        <begin position="860"/>
        <end position="1087"/>
    </location>
</feature>
<dbReference type="PROSITE" id="PS50212">
    <property type="entry name" value="RASGEF_NTER"/>
    <property type="match status" value="1"/>
</dbReference>
<keyword evidence="5" id="KW-0963">Cytoplasm</keyword>
<dbReference type="SUPFAM" id="SSF51206">
    <property type="entry name" value="cAMP-binding domain-like"/>
    <property type="match status" value="2"/>
</dbReference>
<dbReference type="CDD" id="cd06224">
    <property type="entry name" value="REM"/>
    <property type="match status" value="1"/>
</dbReference>
<keyword evidence="17" id="KW-1185">Reference proteome</keyword>
<dbReference type="PANTHER" id="PTHR45161">
    <property type="entry name" value="CYTOSKELETON-ASSOCIATED PROTEIN 4"/>
    <property type="match status" value="1"/>
</dbReference>
<dbReference type="Gene3D" id="1.20.870.10">
    <property type="entry name" value="Son of sevenless (SoS) protein Chain: S domain 1"/>
    <property type="match status" value="1"/>
</dbReference>
<feature type="region of interest" description="Disordered" evidence="10">
    <location>
        <begin position="1"/>
        <end position="21"/>
    </location>
</feature>
<dbReference type="PROSITE" id="PS50009">
    <property type="entry name" value="RASGEF_CAT"/>
    <property type="match status" value="1"/>
</dbReference>
<dbReference type="SUPFAM" id="SSF48366">
    <property type="entry name" value="Ras GEF"/>
    <property type="match status" value="1"/>
</dbReference>
<dbReference type="InterPro" id="IPR036964">
    <property type="entry name" value="RASGEF_cat_dom_sf"/>
</dbReference>
<evidence type="ECO:0008006" key="18">
    <source>
        <dbReference type="Google" id="ProtNLM"/>
    </source>
</evidence>
<feature type="compositionally biased region" description="Low complexity" evidence="10">
    <location>
        <begin position="1236"/>
        <end position="1255"/>
    </location>
</feature>
<feature type="domain" description="N-terminal Ras-GEF" evidence="15">
    <location>
        <begin position="412"/>
        <end position="526"/>
    </location>
</feature>
<dbReference type="InterPro" id="IPR000595">
    <property type="entry name" value="cNMP-bd_dom"/>
</dbReference>
<feature type="domain" description="Cyclic nucleotide-binding" evidence="12">
    <location>
        <begin position="280"/>
        <end position="380"/>
    </location>
</feature>
<protein>
    <recommendedName>
        <fullName evidence="18">Rap guanine nucleotide exchange factor 6</fullName>
    </recommendedName>
</protein>
<keyword evidence="8" id="KW-0472">Membrane</keyword>
<dbReference type="InterPro" id="IPR023578">
    <property type="entry name" value="Ras_GEF_dom_sf"/>
</dbReference>
<evidence type="ECO:0000256" key="6">
    <source>
        <dbReference type="ARBA" id="ARBA00022553"/>
    </source>
</evidence>
<dbReference type="InterPro" id="IPR001895">
    <property type="entry name" value="RASGEF_cat_dom"/>
</dbReference>
<dbReference type="CDD" id="cd06755">
    <property type="entry name" value="PDZ_RapGEF2_RapGEF6-like"/>
    <property type="match status" value="1"/>
</dbReference>
<evidence type="ECO:0000256" key="1">
    <source>
        <dbReference type="ARBA" id="ARBA00004236"/>
    </source>
</evidence>
<dbReference type="InterPro" id="IPR001478">
    <property type="entry name" value="PDZ"/>
</dbReference>
<dbReference type="InterPro" id="IPR014710">
    <property type="entry name" value="RmlC-like_jellyroll"/>
</dbReference>
<organism evidence="16 17">
    <name type="scientific">Pipistrellus nathusii</name>
    <name type="common">Nathusius' pipistrelle</name>
    <dbReference type="NCBI Taxonomy" id="59473"/>
    <lineage>
        <taxon>Eukaryota</taxon>
        <taxon>Metazoa</taxon>
        <taxon>Chordata</taxon>
        <taxon>Craniata</taxon>
        <taxon>Vertebrata</taxon>
        <taxon>Euteleostomi</taxon>
        <taxon>Mammalia</taxon>
        <taxon>Eutheria</taxon>
        <taxon>Laurasiatheria</taxon>
        <taxon>Chiroptera</taxon>
        <taxon>Yangochiroptera</taxon>
        <taxon>Vespertilionidae</taxon>
        <taxon>Pipistrellus</taxon>
    </lineage>
</organism>
<dbReference type="SMART" id="SM00100">
    <property type="entry name" value="cNMP"/>
    <property type="match status" value="1"/>
</dbReference>
<dbReference type="Proteomes" id="UP001314169">
    <property type="component" value="Chromosome 5"/>
</dbReference>
<evidence type="ECO:0000256" key="8">
    <source>
        <dbReference type="ARBA" id="ARBA00023136"/>
    </source>
</evidence>
<feature type="compositionally biased region" description="Polar residues" evidence="10">
    <location>
        <begin position="1075"/>
        <end position="1087"/>
    </location>
</feature>
<dbReference type="Gene3D" id="1.10.840.10">
    <property type="entry name" value="Ras guanine-nucleotide exchange factors catalytic domain"/>
    <property type="match status" value="1"/>
</dbReference>